<name>A0A6A6G3E2_9PEZI</name>
<sequence>MKFLLECLFLMFLCNIIVDSELSTNVGADKRETIKTIKPGTELQTGICPPPCLGLGIDMSPPRIPQLPYCVFLVSATFFKKNC</sequence>
<keyword evidence="3" id="KW-1185">Reference proteome</keyword>
<feature type="signal peptide" evidence="1">
    <location>
        <begin position="1"/>
        <end position="20"/>
    </location>
</feature>
<accession>A0A6A6G3E2</accession>
<dbReference type="EMBL" id="ML992514">
    <property type="protein sequence ID" value="KAF2219950.1"/>
    <property type="molecule type" value="Genomic_DNA"/>
</dbReference>
<protein>
    <submittedName>
        <fullName evidence="2">Uncharacterized protein</fullName>
    </submittedName>
</protein>
<evidence type="ECO:0000313" key="2">
    <source>
        <dbReference type="EMBL" id="KAF2219950.1"/>
    </source>
</evidence>
<proteinExistence type="predicted"/>
<keyword evidence="1" id="KW-0732">Signal</keyword>
<gene>
    <name evidence="2" type="ORF">BDZ85DRAFT_267866</name>
</gene>
<dbReference type="AlphaFoldDB" id="A0A6A6G3E2"/>
<reference evidence="3" key="1">
    <citation type="journal article" date="2020" name="Stud. Mycol.">
        <title>101 Dothideomycetes genomes: A test case for predicting lifestyles and emergence of pathogens.</title>
        <authorList>
            <person name="Haridas S."/>
            <person name="Albert R."/>
            <person name="Binder M."/>
            <person name="Bloem J."/>
            <person name="LaButti K."/>
            <person name="Salamov A."/>
            <person name="Andreopoulos B."/>
            <person name="Baker S."/>
            <person name="Barry K."/>
            <person name="Bills G."/>
            <person name="Bluhm B."/>
            <person name="Cannon C."/>
            <person name="Castanera R."/>
            <person name="Culley D."/>
            <person name="Daum C."/>
            <person name="Ezra D."/>
            <person name="Gonzalez J."/>
            <person name="Henrissat B."/>
            <person name="Kuo A."/>
            <person name="Liang C."/>
            <person name="Lipzen A."/>
            <person name="Lutzoni F."/>
            <person name="Magnuson J."/>
            <person name="Mondo S."/>
            <person name="Nolan M."/>
            <person name="Ohm R."/>
            <person name="Pangilinan J."/>
            <person name="Park H.-J."/>
            <person name="Ramirez L."/>
            <person name="Alfaro M."/>
            <person name="Sun H."/>
            <person name="Tritt A."/>
            <person name="Yoshinaga Y."/>
            <person name="Zwiers L.-H."/>
            <person name="Turgeon B."/>
            <person name="Goodwin S."/>
            <person name="Spatafora J."/>
            <person name="Crous P."/>
            <person name="Grigoriev I."/>
        </authorList>
    </citation>
    <scope>NUCLEOTIDE SEQUENCE [LARGE SCALE GENOMIC DNA]</scope>
    <source>
        <strain evidence="3">CECT 20119</strain>
    </source>
</reference>
<evidence type="ECO:0000256" key="1">
    <source>
        <dbReference type="SAM" id="SignalP"/>
    </source>
</evidence>
<feature type="chain" id="PRO_5025612418" evidence="1">
    <location>
        <begin position="21"/>
        <end position="83"/>
    </location>
</feature>
<organism evidence="2 3">
    <name type="scientific">Elsinoe ampelina</name>
    <dbReference type="NCBI Taxonomy" id="302913"/>
    <lineage>
        <taxon>Eukaryota</taxon>
        <taxon>Fungi</taxon>
        <taxon>Dikarya</taxon>
        <taxon>Ascomycota</taxon>
        <taxon>Pezizomycotina</taxon>
        <taxon>Dothideomycetes</taxon>
        <taxon>Dothideomycetidae</taxon>
        <taxon>Myriangiales</taxon>
        <taxon>Elsinoaceae</taxon>
        <taxon>Elsinoe</taxon>
    </lineage>
</organism>
<dbReference type="Proteomes" id="UP000799538">
    <property type="component" value="Unassembled WGS sequence"/>
</dbReference>
<evidence type="ECO:0000313" key="3">
    <source>
        <dbReference type="Proteomes" id="UP000799538"/>
    </source>
</evidence>